<protein>
    <submittedName>
        <fullName evidence="1">Uncharacterized protein</fullName>
    </submittedName>
</protein>
<accession>A0AAP0L3D5</accession>
<organism evidence="1 2">
    <name type="scientific">Stephania yunnanensis</name>
    <dbReference type="NCBI Taxonomy" id="152371"/>
    <lineage>
        <taxon>Eukaryota</taxon>
        <taxon>Viridiplantae</taxon>
        <taxon>Streptophyta</taxon>
        <taxon>Embryophyta</taxon>
        <taxon>Tracheophyta</taxon>
        <taxon>Spermatophyta</taxon>
        <taxon>Magnoliopsida</taxon>
        <taxon>Ranunculales</taxon>
        <taxon>Menispermaceae</taxon>
        <taxon>Menispermoideae</taxon>
        <taxon>Cissampelideae</taxon>
        <taxon>Stephania</taxon>
    </lineage>
</organism>
<comment type="caution">
    <text evidence="1">The sequence shown here is derived from an EMBL/GenBank/DDBJ whole genome shotgun (WGS) entry which is preliminary data.</text>
</comment>
<proteinExistence type="predicted"/>
<gene>
    <name evidence="1" type="ORF">Syun_003865</name>
</gene>
<name>A0AAP0L3D5_9MAGN</name>
<keyword evidence="2" id="KW-1185">Reference proteome</keyword>
<sequence length="158" mass="16856">MTTSPVAPPVTTSLIALIEASIPGGSPLYILSSNSNDVDDLEGSSSKSNDKVAMKEGKHKGIWGSFNGEVSHPSASRAAFRDDYTMIFYPPASVAVGGGFRPSTFPTMELEYVGAAQVHEFARRNLPRSSMLNANGSTRFSLGSCIRGSWEPPVSTRK</sequence>
<evidence type="ECO:0000313" key="1">
    <source>
        <dbReference type="EMBL" id="KAK9162963.1"/>
    </source>
</evidence>
<dbReference type="EMBL" id="JBBNAF010000002">
    <property type="protein sequence ID" value="KAK9162963.1"/>
    <property type="molecule type" value="Genomic_DNA"/>
</dbReference>
<dbReference type="AlphaFoldDB" id="A0AAP0L3D5"/>
<evidence type="ECO:0000313" key="2">
    <source>
        <dbReference type="Proteomes" id="UP001420932"/>
    </source>
</evidence>
<reference evidence="1 2" key="1">
    <citation type="submission" date="2024-01" db="EMBL/GenBank/DDBJ databases">
        <title>Genome assemblies of Stephania.</title>
        <authorList>
            <person name="Yang L."/>
        </authorList>
    </citation>
    <scope>NUCLEOTIDE SEQUENCE [LARGE SCALE GENOMIC DNA]</scope>
    <source>
        <strain evidence="1">YNDBR</strain>
        <tissue evidence="1">Leaf</tissue>
    </source>
</reference>
<dbReference type="Proteomes" id="UP001420932">
    <property type="component" value="Unassembled WGS sequence"/>
</dbReference>